<dbReference type="EMBL" id="BARU01029586">
    <property type="protein sequence ID" value="GAH68645.1"/>
    <property type="molecule type" value="Genomic_DNA"/>
</dbReference>
<feature type="non-terminal residue" evidence="1">
    <location>
        <position position="1"/>
    </location>
</feature>
<dbReference type="SUPFAM" id="SSF100950">
    <property type="entry name" value="NagB/RpiA/CoA transferase-like"/>
    <property type="match status" value="1"/>
</dbReference>
<dbReference type="InterPro" id="IPR037171">
    <property type="entry name" value="NagB/RpiA_transferase-like"/>
</dbReference>
<gene>
    <name evidence="1" type="ORF">S03H2_47046</name>
</gene>
<organism evidence="1">
    <name type="scientific">marine sediment metagenome</name>
    <dbReference type="NCBI Taxonomy" id="412755"/>
    <lineage>
        <taxon>unclassified sequences</taxon>
        <taxon>metagenomes</taxon>
        <taxon>ecological metagenomes</taxon>
    </lineage>
</organism>
<reference evidence="1" key="1">
    <citation type="journal article" date="2014" name="Front. Microbiol.">
        <title>High frequency of phylogenetically diverse reductive dehalogenase-homologous genes in deep subseafloor sedimentary metagenomes.</title>
        <authorList>
            <person name="Kawai M."/>
            <person name="Futagami T."/>
            <person name="Toyoda A."/>
            <person name="Takaki Y."/>
            <person name="Nishi S."/>
            <person name="Hori S."/>
            <person name="Arai W."/>
            <person name="Tsubouchi T."/>
            <person name="Morono Y."/>
            <person name="Uchiyama I."/>
            <person name="Ito T."/>
            <person name="Fujiyama A."/>
            <person name="Inagaki F."/>
            <person name="Takami H."/>
        </authorList>
    </citation>
    <scope>NUCLEOTIDE SEQUENCE</scope>
    <source>
        <strain evidence="1">Expedition CK06-06</strain>
    </source>
</reference>
<proteinExistence type="predicted"/>
<dbReference type="SMART" id="SM00882">
    <property type="entry name" value="CoA_trans"/>
    <property type="match status" value="1"/>
</dbReference>
<feature type="non-terminal residue" evidence="1">
    <location>
        <position position="266"/>
    </location>
</feature>
<evidence type="ECO:0000313" key="1">
    <source>
        <dbReference type="EMBL" id="GAH68645.1"/>
    </source>
</evidence>
<dbReference type="Pfam" id="PF01144">
    <property type="entry name" value="CoA_trans"/>
    <property type="match status" value="1"/>
</dbReference>
<dbReference type="Gene3D" id="3.30.30.40">
    <property type="match status" value="1"/>
</dbReference>
<comment type="caution">
    <text evidence="1">The sequence shown here is derived from an EMBL/GenBank/DDBJ whole genome shotgun (WGS) entry which is preliminary data.</text>
</comment>
<dbReference type="PANTHER" id="PTHR43293">
    <property type="entry name" value="ACETATE COA-TRANSFERASE YDIF"/>
    <property type="match status" value="1"/>
</dbReference>
<sequence length="266" mass="29716">REWTRENKTRALVDKRMRIKDAVKKFIKDGDYLAIGGFGHIRIPMSIIYEIVRQGIKNLSVAGHTAVQDIDVLMAGGCVSNVDIAYVVGFELRGLSGVQRKLFESGQVKKTEYTNGAMSYRIRAGAQGVPFIPVKVMLGTDTMMHSPGKVVKCPFTGEKVLLLPSLNPDVCIIHAHRADMYGNVQIDGHIVKDDLQARASKRVIVTCEELVTDEIIRADPGKTVIPFYMVDAVIEQPWGSHPGNMPYKYYFDHEFTEDYLAAGRDK</sequence>
<accession>X1IHB6</accession>
<name>X1IHB6_9ZZZZ</name>
<dbReference type="InterPro" id="IPR004165">
    <property type="entry name" value="CoA_trans_fam_I"/>
</dbReference>
<dbReference type="GO" id="GO:0008410">
    <property type="term" value="F:CoA-transferase activity"/>
    <property type="evidence" value="ECO:0007669"/>
    <property type="project" value="InterPro"/>
</dbReference>
<dbReference type="PANTHER" id="PTHR43293:SF3">
    <property type="entry name" value="CHOLESTEROL RING-CLEAVING HYDROLASE IPDB SUBUNIT"/>
    <property type="match status" value="1"/>
</dbReference>
<protein>
    <recommendedName>
        <fullName evidence="2">CoA transferase subunit A</fullName>
    </recommendedName>
</protein>
<dbReference type="AlphaFoldDB" id="X1IHB6"/>
<dbReference type="Gene3D" id="3.40.1080.10">
    <property type="entry name" value="Glutaconate Coenzyme A-transferase"/>
    <property type="match status" value="1"/>
</dbReference>
<evidence type="ECO:0008006" key="2">
    <source>
        <dbReference type="Google" id="ProtNLM"/>
    </source>
</evidence>